<comment type="caution">
    <text evidence="3">The sequence shown here is derived from an EMBL/GenBank/DDBJ whole genome shotgun (WGS) entry which is preliminary data.</text>
</comment>
<dbReference type="InterPro" id="IPR007492">
    <property type="entry name" value="LytTR_DNA-bd_dom"/>
</dbReference>
<proteinExistence type="predicted"/>
<evidence type="ECO:0000259" key="1">
    <source>
        <dbReference type="PROSITE" id="PS50110"/>
    </source>
</evidence>
<feature type="domain" description="Response regulatory" evidence="1">
    <location>
        <begin position="3"/>
        <end position="114"/>
    </location>
</feature>
<name>A0A644W7P5_9ZZZZ</name>
<dbReference type="InterPro" id="IPR011006">
    <property type="entry name" value="CheY-like_superfamily"/>
</dbReference>
<gene>
    <name evidence="3" type="primary">btsR_11</name>
    <name evidence="3" type="ORF">SDC9_46010</name>
</gene>
<protein>
    <submittedName>
        <fullName evidence="3">Transcriptional regulatory protein BtsR</fullName>
    </submittedName>
</protein>
<dbReference type="GO" id="GO:0000156">
    <property type="term" value="F:phosphorelay response regulator activity"/>
    <property type="evidence" value="ECO:0007669"/>
    <property type="project" value="InterPro"/>
</dbReference>
<dbReference type="Gene3D" id="3.40.50.2300">
    <property type="match status" value="1"/>
</dbReference>
<dbReference type="Pfam" id="PF04397">
    <property type="entry name" value="LytTR"/>
    <property type="match status" value="1"/>
</dbReference>
<dbReference type="SUPFAM" id="SSF52172">
    <property type="entry name" value="CheY-like"/>
    <property type="match status" value="1"/>
</dbReference>
<dbReference type="SMART" id="SM00448">
    <property type="entry name" value="REC"/>
    <property type="match status" value="1"/>
</dbReference>
<reference evidence="3" key="1">
    <citation type="submission" date="2019-08" db="EMBL/GenBank/DDBJ databases">
        <authorList>
            <person name="Kucharzyk K."/>
            <person name="Murdoch R.W."/>
            <person name="Higgins S."/>
            <person name="Loffler F."/>
        </authorList>
    </citation>
    <scope>NUCLEOTIDE SEQUENCE</scope>
</reference>
<sequence>MMNCIIIDDEPLAVELMADNVSKVSSLNLVATCTSPAEAIGVLNEKQIDLIFLDIEMPDITGVSFLKSLKVKPMVIFTTAYDKYAIEGFDLDVVDYLLKPISFERFLKAVNKAMELHSMNSGLKTIPEIDRSKHIFVKSEHKILKIDLADILYIESMKDYVKIYCGAKPVFSLMSMKQIEALLPQSEFVRIHRSFIVALAHIDFIGKSKVVIGSESLPISGLYREDFFKHLGGNFSNG</sequence>
<evidence type="ECO:0000313" key="3">
    <source>
        <dbReference type="EMBL" id="MPL99789.1"/>
    </source>
</evidence>
<dbReference type="Pfam" id="PF00072">
    <property type="entry name" value="Response_reg"/>
    <property type="match status" value="1"/>
</dbReference>
<dbReference type="SMART" id="SM00850">
    <property type="entry name" value="LytTR"/>
    <property type="match status" value="1"/>
</dbReference>
<dbReference type="PROSITE" id="PS50930">
    <property type="entry name" value="HTH_LYTTR"/>
    <property type="match status" value="1"/>
</dbReference>
<dbReference type="AlphaFoldDB" id="A0A644W7P5"/>
<dbReference type="PROSITE" id="PS50110">
    <property type="entry name" value="RESPONSE_REGULATORY"/>
    <property type="match status" value="1"/>
</dbReference>
<dbReference type="InterPro" id="IPR001789">
    <property type="entry name" value="Sig_transdc_resp-reg_receiver"/>
</dbReference>
<dbReference type="EMBL" id="VSSQ01000689">
    <property type="protein sequence ID" value="MPL99789.1"/>
    <property type="molecule type" value="Genomic_DNA"/>
</dbReference>
<dbReference type="GO" id="GO:0003677">
    <property type="term" value="F:DNA binding"/>
    <property type="evidence" value="ECO:0007669"/>
    <property type="project" value="InterPro"/>
</dbReference>
<organism evidence="3">
    <name type="scientific">bioreactor metagenome</name>
    <dbReference type="NCBI Taxonomy" id="1076179"/>
    <lineage>
        <taxon>unclassified sequences</taxon>
        <taxon>metagenomes</taxon>
        <taxon>ecological metagenomes</taxon>
    </lineage>
</organism>
<dbReference type="InterPro" id="IPR046947">
    <property type="entry name" value="LytR-like"/>
</dbReference>
<feature type="domain" description="HTH LytTR-type" evidence="2">
    <location>
        <begin position="135"/>
        <end position="202"/>
    </location>
</feature>
<evidence type="ECO:0000259" key="2">
    <source>
        <dbReference type="PROSITE" id="PS50930"/>
    </source>
</evidence>
<dbReference type="FunFam" id="3.40.50.2300:FF:000051">
    <property type="entry name" value="Two-component response regulator yehT"/>
    <property type="match status" value="1"/>
</dbReference>
<dbReference type="Gene3D" id="2.40.50.1020">
    <property type="entry name" value="LytTr DNA-binding domain"/>
    <property type="match status" value="1"/>
</dbReference>
<dbReference type="PANTHER" id="PTHR37299">
    <property type="entry name" value="TRANSCRIPTIONAL REGULATOR-RELATED"/>
    <property type="match status" value="1"/>
</dbReference>
<dbReference type="PANTHER" id="PTHR37299:SF1">
    <property type="entry name" value="STAGE 0 SPORULATION PROTEIN A HOMOLOG"/>
    <property type="match status" value="1"/>
</dbReference>
<accession>A0A644W7P5</accession>